<feature type="compositionally biased region" description="Basic and acidic residues" evidence="1">
    <location>
        <begin position="604"/>
        <end position="621"/>
    </location>
</feature>
<dbReference type="Proteomes" id="UP000198406">
    <property type="component" value="Unassembled WGS sequence"/>
</dbReference>
<dbReference type="CDD" id="cd00821">
    <property type="entry name" value="PH"/>
    <property type="match status" value="1"/>
</dbReference>
<feature type="compositionally biased region" description="Polar residues" evidence="1">
    <location>
        <begin position="589"/>
        <end position="603"/>
    </location>
</feature>
<dbReference type="OrthoDB" id="47721at2759"/>
<organism evidence="3 4">
    <name type="scientific">Fistulifera solaris</name>
    <name type="common">Oleaginous diatom</name>
    <dbReference type="NCBI Taxonomy" id="1519565"/>
    <lineage>
        <taxon>Eukaryota</taxon>
        <taxon>Sar</taxon>
        <taxon>Stramenopiles</taxon>
        <taxon>Ochrophyta</taxon>
        <taxon>Bacillariophyta</taxon>
        <taxon>Bacillariophyceae</taxon>
        <taxon>Bacillariophycidae</taxon>
        <taxon>Naviculales</taxon>
        <taxon>Naviculaceae</taxon>
        <taxon>Fistulifera</taxon>
    </lineage>
</organism>
<dbReference type="EMBL" id="BDSP01000103">
    <property type="protein sequence ID" value="GAX16336.1"/>
    <property type="molecule type" value="Genomic_DNA"/>
</dbReference>
<keyword evidence="4" id="KW-1185">Reference proteome</keyword>
<dbReference type="InterPro" id="IPR001849">
    <property type="entry name" value="PH_domain"/>
</dbReference>
<dbReference type="AlphaFoldDB" id="A0A1Z5JR11"/>
<protein>
    <recommendedName>
        <fullName evidence="2">PH domain-containing protein</fullName>
    </recommendedName>
</protein>
<dbReference type="InParanoid" id="A0A1Z5JR11"/>
<dbReference type="SUPFAM" id="SSF50729">
    <property type="entry name" value="PH domain-like"/>
    <property type="match status" value="1"/>
</dbReference>
<evidence type="ECO:0000313" key="4">
    <source>
        <dbReference type="Proteomes" id="UP000198406"/>
    </source>
</evidence>
<dbReference type="SMART" id="SM00233">
    <property type="entry name" value="PH"/>
    <property type="match status" value="1"/>
</dbReference>
<accession>A0A1Z5JR11</accession>
<proteinExistence type="predicted"/>
<evidence type="ECO:0000256" key="1">
    <source>
        <dbReference type="SAM" id="MobiDB-lite"/>
    </source>
</evidence>
<comment type="caution">
    <text evidence="3">The sequence shown here is derived from an EMBL/GenBank/DDBJ whole genome shotgun (WGS) entry which is preliminary data.</text>
</comment>
<name>A0A1Z5JR11_FISSO</name>
<evidence type="ECO:0000313" key="3">
    <source>
        <dbReference type="EMBL" id="GAX16336.1"/>
    </source>
</evidence>
<dbReference type="PROSITE" id="PS50003">
    <property type="entry name" value="PH_DOMAIN"/>
    <property type="match status" value="1"/>
</dbReference>
<dbReference type="InterPro" id="IPR011993">
    <property type="entry name" value="PH-like_dom_sf"/>
</dbReference>
<dbReference type="Pfam" id="PF00169">
    <property type="entry name" value="PH"/>
    <property type="match status" value="1"/>
</dbReference>
<feature type="region of interest" description="Disordered" evidence="1">
    <location>
        <begin position="95"/>
        <end position="125"/>
    </location>
</feature>
<feature type="domain" description="PH" evidence="2">
    <location>
        <begin position="309"/>
        <end position="419"/>
    </location>
</feature>
<feature type="compositionally biased region" description="Polar residues" evidence="1">
    <location>
        <begin position="221"/>
        <end position="234"/>
    </location>
</feature>
<sequence length="667" mass="75180">MSNSKGELHRIYWQQWVSSSERKSRRELITSSAGIRISHSGAKAKDVTQLLRDTLKIGSSQVSQLDSGDHLVLVGTLYSLPRDYVQFEHEQERRLSHSFETQQNSNSTATTASSPSVSTYPKSDPYHVVKTLDPEDDPLEVKRQMEAKLKQLQREAPVSRTIISPKLQWFFIPSSNEKESLIPNCVELDGYCSSLEEEDDDGCSTNSDSNDFDDDEEERISSGTDDGSSTENDVNDRQFSYAQSLCSLSCSRTDDIVTKRFPWLDDNATEHTSRNDAQVNLDPAFAHRVNKQRKRRQMLHKQQDATVKAQAYAGYLYKQSHKDSNVWRKCFCVITDDYLWYISRIYSTSNGTDKLSYSKYGRIRLTHALLLEPSPDYAPLFRTPFAFELVTGNGTSHVFRASGKALQTKWIQTLSSRIIQSYENSFLDNAELIMADETLVRTQRMESLATDPFWKAIVSSNDPVSVDEHITRMRGHLGAVLRWGMHVSVFKERCRQIQRSLPAKSPVVVTTLSPESSSRHSSFASHPIGPVDPFVAALIESAWTRAAELLARAIHVATQLQSRLPHSIEVQCRHIDYMIHGRFRTNSAEDASRSSLGDYQRSSGTDKDEKSASDRNNVHRDAPPIDLFDQLLTDLQLLAAKVAVAKRVKSDVDQVSSTEDNGLNGIG</sequence>
<feature type="region of interest" description="Disordered" evidence="1">
    <location>
        <begin position="589"/>
        <end position="621"/>
    </location>
</feature>
<gene>
    <name evidence="3" type="ORF">FisN_35Hh040</name>
</gene>
<reference evidence="3 4" key="1">
    <citation type="journal article" date="2015" name="Plant Cell">
        <title>Oil accumulation by the oleaginous diatom Fistulifera solaris as revealed by the genome and transcriptome.</title>
        <authorList>
            <person name="Tanaka T."/>
            <person name="Maeda Y."/>
            <person name="Veluchamy A."/>
            <person name="Tanaka M."/>
            <person name="Abida H."/>
            <person name="Marechal E."/>
            <person name="Bowler C."/>
            <person name="Muto M."/>
            <person name="Sunaga Y."/>
            <person name="Tanaka M."/>
            <person name="Yoshino T."/>
            <person name="Taniguchi T."/>
            <person name="Fukuda Y."/>
            <person name="Nemoto M."/>
            <person name="Matsumoto M."/>
            <person name="Wong P.S."/>
            <person name="Aburatani S."/>
            <person name="Fujibuchi W."/>
        </authorList>
    </citation>
    <scope>NUCLEOTIDE SEQUENCE [LARGE SCALE GENOMIC DNA]</scope>
    <source>
        <strain evidence="3 4">JPCC DA0580</strain>
    </source>
</reference>
<feature type="compositionally biased region" description="Low complexity" evidence="1">
    <location>
        <begin position="101"/>
        <end position="119"/>
    </location>
</feature>
<evidence type="ECO:0000259" key="2">
    <source>
        <dbReference type="PROSITE" id="PS50003"/>
    </source>
</evidence>
<dbReference type="Gene3D" id="2.30.29.30">
    <property type="entry name" value="Pleckstrin-homology domain (PH domain)/Phosphotyrosine-binding domain (PTB)"/>
    <property type="match status" value="1"/>
</dbReference>
<feature type="region of interest" description="Disordered" evidence="1">
    <location>
        <begin position="196"/>
        <end position="234"/>
    </location>
</feature>